<dbReference type="AlphaFoldDB" id="A0A6G0SX41"/>
<evidence type="ECO:0000313" key="2">
    <source>
        <dbReference type="Proteomes" id="UP000475862"/>
    </source>
</evidence>
<accession>A0A6G0SX41</accession>
<dbReference type="Proteomes" id="UP000475862">
    <property type="component" value="Unassembled WGS sequence"/>
</dbReference>
<proteinExistence type="predicted"/>
<dbReference type="OrthoDB" id="7554869at2759"/>
<gene>
    <name evidence="1" type="ORF">AGLY_016794</name>
</gene>
<evidence type="ECO:0008006" key="3">
    <source>
        <dbReference type="Google" id="ProtNLM"/>
    </source>
</evidence>
<protein>
    <recommendedName>
        <fullName evidence="3">DUF4806 domain-containing protein</fullName>
    </recommendedName>
</protein>
<sequence>MSGNRSLKNYNDISNRQRRRKIANELSNIDHDLNTSNSIETVSTNLIFPIPYNIPVPIEPSKNIEPIDMFSVPNDINKDNVYNTFSYNTPNEFYGFSITSNVFNVSTEPLMCNLNNSDSLLSIYEKLCAWTINEKIPLKSVSSLLKILHYHNYNDFKSLPLDARTLLQTPRTTEIRIVHPDGLPISKSSNSQFWPILGSLYHGYNKKPSDIHQFLDDFICETNQLISSGLTYKGQQYNVNVKIFCADAPAKAFIMNVKHHSGYSSCSKCDGEGEYIRNRVCFPDFIGNKKTDIDFLEHKDTDYHQGTSPLEKLQGVFKKMINLWHTGELNVRLSFQNIKQISDT</sequence>
<keyword evidence="2" id="KW-1185">Reference proteome</keyword>
<reference evidence="1 2" key="1">
    <citation type="submission" date="2019-08" db="EMBL/GenBank/DDBJ databases">
        <title>The genome of the soybean aphid Biotype 1, its phylome, world population structure and adaptation to the North American continent.</title>
        <authorList>
            <person name="Giordano R."/>
            <person name="Donthu R.K."/>
            <person name="Hernandez A.G."/>
            <person name="Wright C.L."/>
            <person name="Zimin A.V."/>
        </authorList>
    </citation>
    <scope>NUCLEOTIDE SEQUENCE [LARGE SCALE GENOMIC DNA]</scope>
    <source>
        <tissue evidence="1">Whole aphids</tissue>
    </source>
</reference>
<comment type="caution">
    <text evidence="1">The sequence shown here is derived from an EMBL/GenBank/DDBJ whole genome shotgun (WGS) entry which is preliminary data.</text>
</comment>
<name>A0A6G0SX41_APHGL</name>
<dbReference type="PANTHER" id="PTHR33053:SF24">
    <property type="entry name" value="TRANSPOSASE DOMAIN-CONTAINING PROTEIN"/>
    <property type="match status" value="1"/>
</dbReference>
<evidence type="ECO:0000313" key="1">
    <source>
        <dbReference type="EMBL" id="KAE9522832.1"/>
    </source>
</evidence>
<dbReference type="PANTHER" id="PTHR33053">
    <property type="entry name" value="PROTEIN, PUTATIVE-RELATED"/>
    <property type="match status" value="1"/>
</dbReference>
<dbReference type="EMBL" id="VYZN01000639">
    <property type="protein sequence ID" value="KAE9522832.1"/>
    <property type="molecule type" value="Genomic_DNA"/>
</dbReference>
<organism evidence="1 2">
    <name type="scientific">Aphis glycines</name>
    <name type="common">Soybean aphid</name>
    <dbReference type="NCBI Taxonomy" id="307491"/>
    <lineage>
        <taxon>Eukaryota</taxon>
        <taxon>Metazoa</taxon>
        <taxon>Ecdysozoa</taxon>
        <taxon>Arthropoda</taxon>
        <taxon>Hexapoda</taxon>
        <taxon>Insecta</taxon>
        <taxon>Pterygota</taxon>
        <taxon>Neoptera</taxon>
        <taxon>Paraneoptera</taxon>
        <taxon>Hemiptera</taxon>
        <taxon>Sternorrhyncha</taxon>
        <taxon>Aphidomorpha</taxon>
        <taxon>Aphidoidea</taxon>
        <taxon>Aphididae</taxon>
        <taxon>Aphidini</taxon>
        <taxon>Aphis</taxon>
        <taxon>Aphis</taxon>
    </lineage>
</organism>